<reference evidence="2 3" key="1">
    <citation type="submission" date="2015-07" db="EMBL/GenBank/DDBJ databases">
        <title>The genome of the fungus Escovopsis weberi, a specialized disease agent of ant agriculture.</title>
        <authorList>
            <person name="de Man T.J."/>
            <person name="Stajich J.E."/>
            <person name="Kubicek C.P."/>
            <person name="Chenthamara K."/>
            <person name="Atanasova L."/>
            <person name="Druzhinina I.S."/>
            <person name="Birnbaum S."/>
            <person name="Barribeau S.M."/>
            <person name="Teiling C."/>
            <person name="Suen G."/>
            <person name="Currie C."/>
            <person name="Gerardo N.M."/>
        </authorList>
    </citation>
    <scope>NUCLEOTIDE SEQUENCE [LARGE SCALE GENOMIC DNA]</scope>
</reference>
<dbReference type="EMBL" id="LGSR01000017">
    <property type="protein sequence ID" value="KOS20556.1"/>
    <property type="molecule type" value="Genomic_DNA"/>
</dbReference>
<dbReference type="AlphaFoldDB" id="A0A0M8MW54"/>
<name>A0A0M8MW54_ESCWE</name>
<gene>
    <name evidence="2" type="ORF">ESCO_005350</name>
</gene>
<dbReference type="InterPro" id="IPR018606">
    <property type="entry name" value="Arb1"/>
</dbReference>
<dbReference type="GO" id="GO:0033167">
    <property type="term" value="C:ARC complex"/>
    <property type="evidence" value="ECO:0007669"/>
    <property type="project" value="InterPro"/>
</dbReference>
<feature type="region of interest" description="Disordered" evidence="1">
    <location>
        <begin position="374"/>
        <end position="399"/>
    </location>
</feature>
<sequence>MPKHRGTGFEEAWEDRDECYSPHIPFARRMQTCIQRFRSRRRLQGQLSNYFNQYLFLGGVDTTPNTHGGWDPKALKESFSPAERRDILATDVIHSGDGADERFYNGNDENWCVDFTGVAAGFLCNSLVAMTALQCDEMHNAISVVENFLNYIFYHDVCPEFEEDVLQAMDVCKLAREEWPMITQMLLDVPGDFNLAAAELFSEVRSDDWSFTDFKRREDFNSRAVFYSALATADNNILFHNVCRDDLELIREFDVALEFVHIVRPTLNIVQRFDMTVFKADEAEFTLKAIGKATVKSTTIRDGWDHPDVPSPIAGKTIDLYFEDHILAQMKPGMKIIARLGEMSGGFFFLKTISKVVPSFYTFLPQEMMMHYQRPRENERPAPSIHDSVGLGADGEQAE</sequence>
<dbReference type="GO" id="GO:0031047">
    <property type="term" value="P:regulatory ncRNA-mediated gene silencing"/>
    <property type="evidence" value="ECO:0007669"/>
    <property type="project" value="InterPro"/>
</dbReference>
<accession>A0A0M8MW54</accession>
<dbReference type="OrthoDB" id="435402at2759"/>
<evidence type="ECO:0000313" key="2">
    <source>
        <dbReference type="EMBL" id="KOS20556.1"/>
    </source>
</evidence>
<organism evidence="2 3">
    <name type="scientific">Escovopsis weberi</name>
    <dbReference type="NCBI Taxonomy" id="150374"/>
    <lineage>
        <taxon>Eukaryota</taxon>
        <taxon>Fungi</taxon>
        <taxon>Dikarya</taxon>
        <taxon>Ascomycota</taxon>
        <taxon>Pezizomycotina</taxon>
        <taxon>Sordariomycetes</taxon>
        <taxon>Hypocreomycetidae</taxon>
        <taxon>Hypocreales</taxon>
        <taxon>Hypocreaceae</taxon>
        <taxon>Escovopsis</taxon>
    </lineage>
</organism>
<keyword evidence="3" id="KW-1185">Reference proteome</keyword>
<proteinExistence type="predicted"/>
<dbReference type="STRING" id="150374.A0A0M8MW54"/>
<comment type="caution">
    <text evidence="2">The sequence shown here is derived from an EMBL/GenBank/DDBJ whole genome shotgun (WGS) entry which is preliminary data.</text>
</comment>
<dbReference type="Proteomes" id="UP000053831">
    <property type="component" value="Unassembled WGS sequence"/>
</dbReference>
<protein>
    <submittedName>
        <fullName evidence="2">Argonaute-binding protein 1</fullName>
    </submittedName>
</protein>
<evidence type="ECO:0000313" key="3">
    <source>
        <dbReference type="Proteomes" id="UP000053831"/>
    </source>
</evidence>
<dbReference type="Pfam" id="PF09692">
    <property type="entry name" value="Arb1"/>
    <property type="match status" value="1"/>
</dbReference>
<evidence type="ECO:0000256" key="1">
    <source>
        <dbReference type="SAM" id="MobiDB-lite"/>
    </source>
</evidence>